<evidence type="ECO:0000256" key="1">
    <source>
        <dbReference type="ARBA" id="ARBA00001946"/>
    </source>
</evidence>
<evidence type="ECO:0000313" key="11">
    <source>
        <dbReference type="EMBL" id="GEQ97222.1"/>
    </source>
</evidence>
<dbReference type="InterPro" id="IPR032828">
    <property type="entry name" value="PolyA_RNA-bd"/>
</dbReference>
<accession>A0A5A7MMK0</accession>
<accession>A0A5A7MVY7</accession>
<dbReference type="Gene3D" id="3.30.460.10">
    <property type="entry name" value="Beta Polymerase, domain 2"/>
    <property type="match status" value="1"/>
</dbReference>
<feature type="domain" description="tRNA nucleotidyltransferase/poly(A) polymerase RNA and SrmB- binding" evidence="10">
    <location>
        <begin position="184"/>
        <end position="234"/>
    </location>
</feature>
<dbReference type="SUPFAM" id="SSF81891">
    <property type="entry name" value="Poly A polymerase C-terminal region-like"/>
    <property type="match status" value="1"/>
</dbReference>
<keyword evidence="2 8" id="KW-0808">Transferase</keyword>
<dbReference type="AlphaFoldDB" id="A0A5A7MMK0"/>
<keyword evidence="5" id="KW-0479">Metal-binding</keyword>
<organism evidence="11 13">
    <name type="scientific">Iodidimonas gelatinilytica</name>
    <dbReference type="NCBI Taxonomy" id="1236966"/>
    <lineage>
        <taxon>Bacteria</taxon>
        <taxon>Pseudomonadati</taxon>
        <taxon>Pseudomonadota</taxon>
        <taxon>Alphaproteobacteria</taxon>
        <taxon>Iodidimonadales</taxon>
        <taxon>Iodidimonadaceae</taxon>
        <taxon>Iodidimonas</taxon>
    </lineage>
</organism>
<evidence type="ECO:0000256" key="4">
    <source>
        <dbReference type="ARBA" id="ARBA00022695"/>
    </source>
</evidence>
<evidence type="ECO:0000256" key="6">
    <source>
        <dbReference type="ARBA" id="ARBA00022741"/>
    </source>
</evidence>
<evidence type="ECO:0000313" key="14">
    <source>
        <dbReference type="Proteomes" id="UP000325187"/>
    </source>
</evidence>
<evidence type="ECO:0000256" key="8">
    <source>
        <dbReference type="RuleBase" id="RU003953"/>
    </source>
</evidence>
<dbReference type="EMBL" id="BKCM01000001">
    <property type="protein sequence ID" value="GEQ99553.1"/>
    <property type="molecule type" value="Genomic_DNA"/>
</dbReference>
<keyword evidence="7" id="KW-0460">Magnesium</keyword>
<dbReference type="GO" id="GO:0000166">
    <property type="term" value="F:nucleotide binding"/>
    <property type="evidence" value="ECO:0007669"/>
    <property type="project" value="UniProtKB-KW"/>
</dbReference>
<dbReference type="RefSeq" id="WP_149999758.1">
    <property type="nucleotide sequence ID" value="NZ_BKCL01000002.1"/>
</dbReference>
<evidence type="ECO:0000313" key="13">
    <source>
        <dbReference type="Proteomes" id="UP000322084"/>
    </source>
</evidence>
<dbReference type="SUPFAM" id="SSF81301">
    <property type="entry name" value="Nucleotidyltransferase"/>
    <property type="match status" value="1"/>
</dbReference>
<evidence type="ECO:0000313" key="12">
    <source>
        <dbReference type="EMBL" id="GEQ99553.1"/>
    </source>
</evidence>
<dbReference type="InterPro" id="IPR002646">
    <property type="entry name" value="PolA_pol_head_dom"/>
</dbReference>
<dbReference type="CDD" id="cd05398">
    <property type="entry name" value="NT_ClassII-CCAase"/>
    <property type="match status" value="1"/>
</dbReference>
<evidence type="ECO:0000259" key="10">
    <source>
        <dbReference type="Pfam" id="PF12627"/>
    </source>
</evidence>
<gene>
    <name evidence="11" type="ORF">JCM17844_08590</name>
    <name evidence="12" type="ORF">JCM17845_01770</name>
</gene>
<dbReference type="Proteomes" id="UP000322084">
    <property type="component" value="Unassembled WGS sequence"/>
</dbReference>
<dbReference type="InterPro" id="IPR043519">
    <property type="entry name" value="NT_sf"/>
</dbReference>
<keyword evidence="14" id="KW-1185">Reference proteome</keyword>
<dbReference type="InterPro" id="IPR050264">
    <property type="entry name" value="Bact_CCA-adding_enz_type3_sf"/>
</dbReference>
<protein>
    <submittedName>
        <fullName evidence="11">Poly(A) polymerase</fullName>
    </submittedName>
</protein>
<dbReference type="EMBL" id="BKCL01000002">
    <property type="protein sequence ID" value="GEQ97222.1"/>
    <property type="molecule type" value="Genomic_DNA"/>
</dbReference>
<dbReference type="Gene3D" id="1.10.3090.10">
    <property type="entry name" value="cca-adding enzyme, domain 2"/>
    <property type="match status" value="1"/>
</dbReference>
<dbReference type="GO" id="GO:0008033">
    <property type="term" value="P:tRNA processing"/>
    <property type="evidence" value="ECO:0007669"/>
    <property type="project" value="UniProtKB-KW"/>
</dbReference>
<name>A0A5A7MMK0_9PROT</name>
<evidence type="ECO:0000256" key="7">
    <source>
        <dbReference type="ARBA" id="ARBA00022842"/>
    </source>
</evidence>
<sequence>MHLSAPFITDEKSRAVIKALGEGQARFVGGAVRDALLGRLVQDVDIATSHPPDVVIERLKAAGLKAVPTGIDHGTITAIVAHQPFEVTSLRHDVKTFGRHAQVAFIDDWQADARRRDFTMNALYADLDGHLYDYHGGVADARAGRIVFIGDAQERIREDALRILRFFRFFAHYGKGVPHTAGYEACIALRDRLDLLSVERIRAELLRLLMAPDPVPSLQLMEKGGILDPLLPEWHISAGLQALDRLVLRENALDLADPLRRLAALLRPETYERVAKRFKLSRADATRLTAMAGPLPDDGEKAVRQALWLDGAQTLVDRFLLSDKGLSPAVFSDIQRWRRPVFPLQGRDLSILGIQPGPQMGQLLKNAEQRWVTSDFTLKKADLLAAILKKNGSKDA</sequence>
<evidence type="ECO:0000256" key="2">
    <source>
        <dbReference type="ARBA" id="ARBA00022679"/>
    </source>
</evidence>
<keyword evidence="6" id="KW-0547">Nucleotide-binding</keyword>
<evidence type="ECO:0000256" key="5">
    <source>
        <dbReference type="ARBA" id="ARBA00022723"/>
    </source>
</evidence>
<dbReference type="GO" id="GO:0000049">
    <property type="term" value="F:tRNA binding"/>
    <property type="evidence" value="ECO:0007669"/>
    <property type="project" value="TreeGrafter"/>
</dbReference>
<comment type="cofactor">
    <cofactor evidence="1">
        <name>Mg(2+)</name>
        <dbReference type="ChEBI" id="CHEBI:18420"/>
    </cofactor>
</comment>
<feature type="domain" description="Poly A polymerase head" evidence="9">
    <location>
        <begin position="25"/>
        <end position="146"/>
    </location>
</feature>
<proteinExistence type="inferred from homology"/>
<evidence type="ECO:0000256" key="3">
    <source>
        <dbReference type="ARBA" id="ARBA00022694"/>
    </source>
</evidence>
<keyword evidence="4" id="KW-0548">Nucleotidyltransferase</keyword>
<dbReference type="Proteomes" id="UP000325187">
    <property type="component" value="Unassembled WGS sequence"/>
</dbReference>
<dbReference type="PANTHER" id="PTHR46173">
    <property type="entry name" value="CCA TRNA NUCLEOTIDYLTRANSFERASE 1, MITOCHONDRIAL"/>
    <property type="match status" value="1"/>
</dbReference>
<reference evidence="13 14" key="1">
    <citation type="submission" date="2019-09" db="EMBL/GenBank/DDBJ databases">
        <title>NBRP : Genome information of microbial organism related human and environment.</title>
        <authorList>
            <person name="Hattori M."/>
            <person name="Oshima K."/>
            <person name="Inaba H."/>
            <person name="Suda W."/>
            <person name="Sakamoto M."/>
            <person name="Iino T."/>
            <person name="Kitahara M."/>
            <person name="Oshida Y."/>
            <person name="Iida T."/>
            <person name="Kudo T."/>
            <person name="Itoh T."/>
            <person name="Ohkuma M."/>
        </authorList>
    </citation>
    <scope>NUCLEOTIDE SEQUENCE [LARGE SCALE GENOMIC DNA]</scope>
    <source>
        <strain evidence="11 13">Hi-2</strain>
        <strain evidence="12 14">Mie-1</strain>
    </source>
</reference>
<dbReference type="PANTHER" id="PTHR46173:SF1">
    <property type="entry name" value="CCA TRNA NUCLEOTIDYLTRANSFERASE 1, MITOCHONDRIAL"/>
    <property type="match status" value="1"/>
</dbReference>
<keyword evidence="8" id="KW-0694">RNA-binding</keyword>
<dbReference type="GO" id="GO:0016779">
    <property type="term" value="F:nucleotidyltransferase activity"/>
    <property type="evidence" value="ECO:0007669"/>
    <property type="project" value="UniProtKB-KW"/>
</dbReference>
<dbReference type="Pfam" id="PF12627">
    <property type="entry name" value="PolyA_pol_RNAbd"/>
    <property type="match status" value="1"/>
</dbReference>
<keyword evidence="3" id="KW-0819">tRNA processing</keyword>
<comment type="similarity">
    <text evidence="8">Belongs to the tRNA nucleotidyltransferase/poly(A) polymerase family.</text>
</comment>
<evidence type="ECO:0000259" key="9">
    <source>
        <dbReference type="Pfam" id="PF01743"/>
    </source>
</evidence>
<comment type="caution">
    <text evidence="11">The sequence shown here is derived from an EMBL/GenBank/DDBJ whole genome shotgun (WGS) entry which is preliminary data.</text>
</comment>
<dbReference type="GO" id="GO:0046872">
    <property type="term" value="F:metal ion binding"/>
    <property type="evidence" value="ECO:0007669"/>
    <property type="project" value="UniProtKB-KW"/>
</dbReference>
<dbReference type="Pfam" id="PF01743">
    <property type="entry name" value="PolyA_pol"/>
    <property type="match status" value="1"/>
</dbReference>